<dbReference type="Proteomes" id="UP001370490">
    <property type="component" value="Unassembled WGS sequence"/>
</dbReference>
<dbReference type="EMBL" id="JBAMMX010000013">
    <property type="protein sequence ID" value="KAK6928875.1"/>
    <property type="molecule type" value="Genomic_DNA"/>
</dbReference>
<dbReference type="Gene3D" id="3.40.50.1110">
    <property type="entry name" value="SGNH hydrolase"/>
    <property type="match status" value="1"/>
</dbReference>
<evidence type="ECO:0000256" key="1">
    <source>
        <dbReference type="ARBA" id="ARBA00008668"/>
    </source>
</evidence>
<comment type="similarity">
    <text evidence="1">Belongs to the 'GDSL' lipolytic enzyme family.</text>
</comment>
<evidence type="ECO:0000256" key="3">
    <source>
        <dbReference type="SAM" id="Phobius"/>
    </source>
</evidence>
<organism evidence="4 5">
    <name type="scientific">Dillenia turbinata</name>
    <dbReference type="NCBI Taxonomy" id="194707"/>
    <lineage>
        <taxon>Eukaryota</taxon>
        <taxon>Viridiplantae</taxon>
        <taxon>Streptophyta</taxon>
        <taxon>Embryophyta</taxon>
        <taxon>Tracheophyta</taxon>
        <taxon>Spermatophyta</taxon>
        <taxon>Magnoliopsida</taxon>
        <taxon>eudicotyledons</taxon>
        <taxon>Gunneridae</taxon>
        <taxon>Pentapetalae</taxon>
        <taxon>Dilleniales</taxon>
        <taxon>Dilleniaceae</taxon>
        <taxon>Dillenia</taxon>
    </lineage>
</organism>
<gene>
    <name evidence="4" type="ORF">RJ641_005080</name>
</gene>
<keyword evidence="3" id="KW-0812">Transmembrane</keyword>
<dbReference type="Pfam" id="PF00657">
    <property type="entry name" value="Lipase_GDSL"/>
    <property type="match status" value="1"/>
</dbReference>
<dbReference type="InterPro" id="IPR036514">
    <property type="entry name" value="SGNH_hydro_sf"/>
</dbReference>
<reference evidence="4 5" key="1">
    <citation type="submission" date="2023-12" db="EMBL/GenBank/DDBJ databases">
        <title>A high-quality genome assembly for Dillenia turbinata (Dilleniales).</title>
        <authorList>
            <person name="Chanderbali A."/>
        </authorList>
    </citation>
    <scope>NUCLEOTIDE SEQUENCE [LARGE SCALE GENOMIC DNA]</scope>
    <source>
        <strain evidence="4">LSX21</strain>
        <tissue evidence="4">Leaf</tissue>
    </source>
</reference>
<feature type="transmembrane region" description="Helical" evidence="3">
    <location>
        <begin position="139"/>
        <end position="160"/>
    </location>
</feature>
<sequence length="415" mass="46507">MSLVYEDGFELFVAYDNGHDVGEMFVYDFDRRGIASKGLVCSICQLNNEQCDNNNVTSKTSLVDIIINCDHHPKKGFSIKVVVSYSDGIWFNNLHLLQRERYSRQFLVIAIVFYYLYKGVLRVLLAIEKLFNTLKFLRMAMTCRLVSSNLIILSFSLLVLPCLGQGQGSFCPFEAIYQFGDSISDTGNIDFINHQGKCSKDPFGETSNIPLAAALMLRLFGSHFYFPIRINLPIQVMGSTLQLLEAQLWTLVSSKKEMLLGQTLNITDPLACSLTGFKSTSTTQFAKRLHPVVRVFYVTECATKLIKALFLMGEIGFNDFNWPFNSGTKIEGLATYIPPVVQAVSGAVKEVIRQGAVRIVVSGLFPMGCVPFYHRNATYLLLLRIQHNLPTLAIGPPLINTQVLNFIEILNSVHP</sequence>
<evidence type="ECO:0000256" key="2">
    <source>
        <dbReference type="ARBA" id="ARBA00023180"/>
    </source>
</evidence>
<keyword evidence="2" id="KW-0325">Glycoprotein</keyword>
<keyword evidence="3" id="KW-0472">Membrane</keyword>
<name>A0AAN8ZB63_9MAGN</name>
<dbReference type="AlphaFoldDB" id="A0AAN8ZB63"/>
<evidence type="ECO:0000313" key="5">
    <source>
        <dbReference type="Proteomes" id="UP001370490"/>
    </source>
</evidence>
<dbReference type="GO" id="GO:0016788">
    <property type="term" value="F:hydrolase activity, acting on ester bonds"/>
    <property type="evidence" value="ECO:0007669"/>
    <property type="project" value="InterPro"/>
</dbReference>
<accession>A0AAN8ZB63</accession>
<protein>
    <submittedName>
        <fullName evidence="4">GDSL lipase/esterase</fullName>
    </submittedName>
</protein>
<evidence type="ECO:0000313" key="4">
    <source>
        <dbReference type="EMBL" id="KAK6928875.1"/>
    </source>
</evidence>
<keyword evidence="3" id="KW-1133">Transmembrane helix</keyword>
<proteinExistence type="inferred from homology"/>
<comment type="caution">
    <text evidence="4">The sequence shown here is derived from an EMBL/GenBank/DDBJ whole genome shotgun (WGS) entry which is preliminary data.</text>
</comment>
<dbReference type="PANTHER" id="PTHR22835">
    <property type="entry name" value="ZINC FINGER FYVE DOMAIN CONTAINING PROTEIN"/>
    <property type="match status" value="1"/>
</dbReference>
<dbReference type="InterPro" id="IPR001087">
    <property type="entry name" value="GDSL"/>
</dbReference>
<feature type="transmembrane region" description="Helical" evidence="3">
    <location>
        <begin position="106"/>
        <end position="127"/>
    </location>
</feature>
<dbReference type="PANTHER" id="PTHR22835:SF517">
    <property type="entry name" value="GDSL-LIKE LIPASE_ACYLHYDROLASE FAMILY PROTEIN, EXPRESSED"/>
    <property type="match status" value="1"/>
</dbReference>
<keyword evidence="5" id="KW-1185">Reference proteome</keyword>